<evidence type="ECO:0000313" key="2">
    <source>
        <dbReference type="Proteomes" id="UP000612808"/>
    </source>
</evidence>
<accession>A0A8J3JA62</accession>
<dbReference type="EMBL" id="BOMB01000021">
    <property type="protein sequence ID" value="GID12909.1"/>
    <property type="molecule type" value="Genomic_DNA"/>
</dbReference>
<evidence type="ECO:0000313" key="1">
    <source>
        <dbReference type="EMBL" id="GID12909.1"/>
    </source>
</evidence>
<dbReference type="InterPro" id="IPR021734">
    <property type="entry name" value="DUF3303"/>
</dbReference>
<sequence>MRMMARFEIDTEAGNELIRTGEMLKGLDQMLEMLKPEAAYFFPSEGSRGGVLVFDLDDPAQIVSVVEPMWVAMRARVELTPVMNAEELRAGVSAFQPR</sequence>
<keyword evidence="2" id="KW-1185">Reference proteome</keyword>
<protein>
    <submittedName>
        <fullName evidence="1">Uncharacterized protein</fullName>
    </submittedName>
</protein>
<comment type="caution">
    <text evidence="1">The sequence shown here is derived from an EMBL/GenBank/DDBJ whole genome shotgun (WGS) entry which is preliminary data.</text>
</comment>
<organism evidence="1 2">
    <name type="scientific">Actinocatenispora rupis</name>
    <dbReference type="NCBI Taxonomy" id="519421"/>
    <lineage>
        <taxon>Bacteria</taxon>
        <taxon>Bacillati</taxon>
        <taxon>Actinomycetota</taxon>
        <taxon>Actinomycetes</taxon>
        <taxon>Micromonosporales</taxon>
        <taxon>Micromonosporaceae</taxon>
        <taxon>Actinocatenispora</taxon>
    </lineage>
</organism>
<dbReference type="Pfam" id="PF11746">
    <property type="entry name" value="DUF3303"/>
    <property type="match status" value="1"/>
</dbReference>
<dbReference type="RefSeq" id="WP_203659395.1">
    <property type="nucleotide sequence ID" value="NZ_BAAAZM010000008.1"/>
</dbReference>
<gene>
    <name evidence="1" type="ORF">Aru02nite_37980</name>
</gene>
<proteinExistence type="predicted"/>
<reference evidence="1" key="1">
    <citation type="submission" date="2021-01" db="EMBL/GenBank/DDBJ databases">
        <title>Whole genome shotgun sequence of Actinocatenispora rupis NBRC 107355.</title>
        <authorList>
            <person name="Komaki H."/>
            <person name="Tamura T."/>
        </authorList>
    </citation>
    <scope>NUCLEOTIDE SEQUENCE</scope>
    <source>
        <strain evidence="1">NBRC 107355</strain>
    </source>
</reference>
<dbReference type="AlphaFoldDB" id="A0A8J3JA62"/>
<name>A0A8J3JA62_9ACTN</name>
<dbReference type="Proteomes" id="UP000612808">
    <property type="component" value="Unassembled WGS sequence"/>
</dbReference>